<feature type="transmembrane region" description="Helical" evidence="6">
    <location>
        <begin position="66"/>
        <end position="86"/>
    </location>
</feature>
<dbReference type="EMBL" id="JAGGJX010000003">
    <property type="protein sequence ID" value="MBP1855341.1"/>
    <property type="molecule type" value="Genomic_DNA"/>
</dbReference>
<keyword evidence="3 6" id="KW-0812">Transmembrane</keyword>
<organism evidence="7 8">
    <name type="scientific">Metaclostridioides mangenotii</name>
    <dbReference type="NCBI Taxonomy" id="1540"/>
    <lineage>
        <taxon>Bacteria</taxon>
        <taxon>Bacillati</taxon>
        <taxon>Bacillota</taxon>
        <taxon>Clostridia</taxon>
        <taxon>Peptostreptococcales</taxon>
        <taxon>Peptostreptococcaceae</taxon>
        <taxon>Metaclostridioides</taxon>
    </lineage>
</organism>
<proteinExistence type="predicted"/>
<dbReference type="PANTHER" id="PTHR43723:SF1">
    <property type="entry name" value="COBALT TRANSPORT PROTEIN CBIQ"/>
    <property type="match status" value="1"/>
</dbReference>
<dbReference type="InterPro" id="IPR052770">
    <property type="entry name" value="Cobalt_transport_CbiQ"/>
</dbReference>
<dbReference type="RefSeq" id="WP_209456796.1">
    <property type="nucleotide sequence ID" value="NZ_BAAACS010000012.1"/>
</dbReference>
<evidence type="ECO:0000313" key="8">
    <source>
        <dbReference type="Proteomes" id="UP000767291"/>
    </source>
</evidence>
<comment type="caution">
    <text evidence="7">The sequence shown here is derived from an EMBL/GenBank/DDBJ whole genome shotgun (WGS) entry which is preliminary data.</text>
</comment>
<evidence type="ECO:0000256" key="5">
    <source>
        <dbReference type="ARBA" id="ARBA00023136"/>
    </source>
</evidence>
<dbReference type="CDD" id="cd16914">
    <property type="entry name" value="EcfT"/>
    <property type="match status" value="1"/>
</dbReference>
<reference evidence="7 8" key="1">
    <citation type="submission" date="2021-03" db="EMBL/GenBank/DDBJ databases">
        <title>Genomic Encyclopedia of Type Strains, Phase IV (KMG-IV): sequencing the most valuable type-strain genomes for metagenomic binning, comparative biology and taxonomic classification.</title>
        <authorList>
            <person name="Goeker M."/>
        </authorList>
    </citation>
    <scope>NUCLEOTIDE SEQUENCE [LARGE SCALE GENOMIC DNA]</scope>
    <source>
        <strain evidence="7 8">DSM 1289</strain>
    </source>
</reference>
<evidence type="ECO:0000256" key="4">
    <source>
        <dbReference type="ARBA" id="ARBA00022989"/>
    </source>
</evidence>
<evidence type="ECO:0000313" key="7">
    <source>
        <dbReference type="EMBL" id="MBP1855341.1"/>
    </source>
</evidence>
<evidence type="ECO:0000256" key="1">
    <source>
        <dbReference type="ARBA" id="ARBA00004651"/>
    </source>
</evidence>
<feature type="transmembrane region" description="Helical" evidence="6">
    <location>
        <begin position="26"/>
        <end position="54"/>
    </location>
</feature>
<dbReference type="Pfam" id="PF02361">
    <property type="entry name" value="CbiQ"/>
    <property type="match status" value="1"/>
</dbReference>
<dbReference type="NCBIfam" id="TIGR02454">
    <property type="entry name" value="ECF_T_CbiQ"/>
    <property type="match status" value="1"/>
</dbReference>
<keyword evidence="4 6" id="KW-1133">Transmembrane helix</keyword>
<comment type="subcellular location">
    <subcellularLocation>
        <location evidence="1">Cell membrane</location>
        <topology evidence="1">Multi-pass membrane protein</topology>
    </subcellularLocation>
</comment>
<evidence type="ECO:0000256" key="3">
    <source>
        <dbReference type="ARBA" id="ARBA00022692"/>
    </source>
</evidence>
<dbReference type="InterPro" id="IPR003339">
    <property type="entry name" value="ABC/ECF_trnsptr_transmembrane"/>
</dbReference>
<dbReference type="InterPro" id="IPR012809">
    <property type="entry name" value="ECF_CbiQ"/>
</dbReference>
<evidence type="ECO:0000256" key="6">
    <source>
        <dbReference type="SAM" id="Phobius"/>
    </source>
</evidence>
<keyword evidence="5 6" id="KW-0472">Membrane</keyword>
<evidence type="ECO:0000256" key="2">
    <source>
        <dbReference type="ARBA" id="ARBA00022475"/>
    </source>
</evidence>
<gene>
    <name evidence="7" type="ORF">J2Z43_001736</name>
</gene>
<dbReference type="PANTHER" id="PTHR43723">
    <property type="entry name" value="COBALT TRANSPORT PROTEIN CBIQ"/>
    <property type="match status" value="1"/>
</dbReference>
<keyword evidence="2" id="KW-1003">Cell membrane</keyword>
<feature type="transmembrane region" description="Helical" evidence="6">
    <location>
        <begin position="98"/>
        <end position="118"/>
    </location>
</feature>
<name>A0ABS4EBM5_9FIRM</name>
<accession>A0ABS4EBM5</accession>
<keyword evidence="8" id="KW-1185">Reference proteome</keyword>
<feature type="transmembrane region" description="Helical" evidence="6">
    <location>
        <begin position="125"/>
        <end position="143"/>
    </location>
</feature>
<dbReference type="Proteomes" id="UP000767291">
    <property type="component" value="Unassembled WGS sequence"/>
</dbReference>
<protein>
    <submittedName>
        <fullName evidence="7">Cobalt/nickel transport system permease protein</fullName>
    </submittedName>
</protein>
<sequence length="232" mass="27215">MLIIDKYAYTNALRDMNPNKKVLSSVFFLIVSMIIQNVYVLASIIVFMSLVIVFVAKIEFKKYLKLLSIPSGFLFLSILVTLINITSNKEILLHSANIFNMYIGVSEMSINVSIHILFRSMSCLTCVYFCMLTTPFNQLIYIMKKLHIPDTFVELAMLTYRFIFIFLEEFLEIYKSQELRFGYINIKNSYRSLGLLVNLLYNRLIKRYEDMCISLDMKLYDGEFHIVEVRNV</sequence>